<accession>A0ABU3FIM2</accession>
<dbReference type="EMBL" id="JARQAZ010000006">
    <property type="protein sequence ID" value="MDT2770916.1"/>
    <property type="molecule type" value="Genomic_DNA"/>
</dbReference>
<evidence type="ECO:0000313" key="2">
    <source>
        <dbReference type="EMBL" id="MDT2770916.1"/>
    </source>
</evidence>
<dbReference type="InterPro" id="IPR029032">
    <property type="entry name" value="AhpD-like"/>
</dbReference>
<gene>
    <name evidence="2" type="ORF">P7H46_08710</name>
</gene>
<sequence>MSKKIDFQRLNQERTDLNELLKQEDEFFQKFANLETETYQANDALDKKTKELIRLTISLTTRCDECIIYHLQECKKAGVTRMDHFLYFTRLKRQQVTKVS</sequence>
<dbReference type="PANTHER" id="PTHR33930">
    <property type="entry name" value="ALKYL HYDROPEROXIDE REDUCTASE AHPD"/>
    <property type="match status" value="1"/>
</dbReference>
<dbReference type="Proteomes" id="UP001269061">
    <property type="component" value="Unassembled WGS sequence"/>
</dbReference>
<dbReference type="Gene3D" id="1.20.1290.10">
    <property type="entry name" value="AhpD-like"/>
    <property type="match status" value="1"/>
</dbReference>
<name>A0ABU3FIM2_9ENTE</name>
<dbReference type="PANTHER" id="PTHR33930:SF2">
    <property type="entry name" value="BLR3452 PROTEIN"/>
    <property type="match status" value="1"/>
</dbReference>
<evidence type="ECO:0000259" key="1">
    <source>
        <dbReference type="Pfam" id="PF02627"/>
    </source>
</evidence>
<dbReference type="Pfam" id="PF02627">
    <property type="entry name" value="CMD"/>
    <property type="match status" value="1"/>
</dbReference>
<organism evidence="2 3">
    <name type="scientific">Enterococcus pseudoavium</name>
    <dbReference type="NCBI Taxonomy" id="44007"/>
    <lineage>
        <taxon>Bacteria</taxon>
        <taxon>Bacillati</taxon>
        <taxon>Bacillota</taxon>
        <taxon>Bacilli</taxon>
        <taxon>Lactobacillales</taxon>
        <taxon>Enterococcaceae</taxon>
        <taxon>Enterococcus</taxon>
    </lineage>
</organism>
<dbReference type="InterPro" id="IPR004675">
    <property type="entry name" value="AhpD_core"/>
</dbReference>
<dbReference type="SUPFAM" id="SSF69118">
    <property type="entry name" value="AhpD-like"/>
    <property type="match status" value="1"/>
</dbReference>
<keyword evidence="3" id="KW-1185">Reference proteome</keyword>
<reference evidence="2 3" key="1">
    <citation type="submission" date="2023-03" db="EMBL/GenBank/DDBJ databases">
        <authorList>
            <person name="Shen W."/>
            <person name="Cai J."/>
        </authorList>
    </citation>
    <scope>NUCLEOTIDE SEQUENCE [LARGE SCALE GENOMIC DNA]</scope>
    <source>
        <strain evidence="2 3">Y59</strain>
    </source>
</reference>
<dbReference type="NCBIfam" id="TIGR00778">
    <property type="entry name" value="ahpD_dom"/>
    <property type="match status" value="1"/>
</dbReference>
<proteinExistence type="predicted"/>
<dbReference type="RefSeq" id="WP_311815769.1">
    <property type="nucleotide sequence ID" value="NZ_JARQAZ010000006.1"/>
</dbReference>
<dbReference type="InterPro" id="IPR003779">
    <property type="entry name" value="CMD-like"/>
</dbReference>
<feature type="domain" description="Carboxymuconolactone decarboxylase-like" evidence="1">
    <location>
        <begin position="26"/>
        <end position="81"/>
    </location>
</feature>
<protein>
    <submittedName>
        <fullName evidence="2">Carboxymuconolactone decarboxylase family protein</fullName>
    </submittedName>
</protein>
<evidence type="ECO:0000313" key="3">
    <source>
        <dbReference type="Proteomes" id="UP001269061"/>
    </source>
</evidence>
<comment type="caution">
    <text evidence="2">The sequence shown here is derived from an EMBL/GenBank/DDBJ whole genome shotgun (WGS) entry which is preliminary data.</text>
</comment>